<reference evidence="1" key="1">
    <citation type="submission" date="2014-09" db="EMBL/GenBank/DDBJ databases">
        <authorList>
            <person name="Magalhaes I.L.F."/>
            <person name="Oliveira U."/>
            <person name="Santos F.R."/>
            <person name="Vidigal T.H.D.A."/>
            <person name="Brescovit A.D."/>
            <person name="Santos A.J."/>
        </authorList>
    </citation>
    <scope>NUCLEOTIDE SEQUENCE</scope>
    <source>
        <tissue evidence="1">Shoot tissue taken approximately 20 cm above the soil surface</tissue>
    </source>
</reference>
<dbReference type="EMBL" id="GBRH01226333">
    <property type="protein sequence ID" value="JAD71562.1"/>
    <property type="molecule type" value="Transcribed_RNA"/>
</dbReference>
<protein>
    <submittedName>
        <fullName evidence="1">Uncharacterized protein</fullName>
    </submittedName>
</protein>
<name>A0A0A9CJ74_ARUDO</name>
<proteinExistence type="predicted"/>
<evidence type="ECO:0000313" key="1">
    <source>
        <dbReference type="EMBL" id="JAD71562.1"/>
    </source>
</evidence>
<organism evidence="1">
    <name type="scientific">Arundo donax</name>
    <name type="common">Giant reed</name>
    <name type="synonym">Donax arundinaceus</name>
    <dbReference type="NCBI Taxonomy" id="35708"/>
    <lineage>
        <taxon>Eukaryota</taxon>
        <taxon>Viridiplantae</taxon>
        <taxon>Streptophyta</taxon>
        <taxon>Embryophyta</taxon>
        <taxon>Tracheophyta</taxon>
        <taxon>Spermatophyta</taxon>
        <taxon>Magnoliopsida</taxon>
        <taxon>Liliopsida</taxon>
        <taxon>Poales</taxon>
        <taxon>Poaceae</taxon>
        <taxon>PACMAD clade</taxon>
        <taxon>Arundinoideae</taxon>
        <taxon>Arundineae</taxon>
        <taxon>Arundo</taxon>
    </lineage>
</organism>
<sequence length="45" mass="5268">MLHLTNISRKITEFIIIDCVSKEELLLPLPRYCHVPSLSYFLSYA</sequence>
<reference evidence="1" key="2">
    <citation type="journal article" date="2015" name="Data Brief">
        <title>Shoot transcriptome of the giant reed, Arundo donax.</title>
        <authorList>
            <person name="Barrero R.A."/>
            <person name="Guerrero F.D."/>
            <person name="Moolhuijzen P."/>
            <person name="Goolsby J.A."/>
            <person name="Tidwell J."/>
            <person name="Bellgard S.E."/>
            <person name="Bellgard M.I."/>
        </authorList>
    </citation>
    <scope>NUCLEOTIDE SEQUENCE</scope>
    <source>
        <tissue evidence="1">Shoot tissue taken approximately 20 cm above the soil surface</tissue>
    </source>
</reference>
<accession>A0A0A9CJ74</accession>
<dbReference type="AlphaFoldDB" id="A0A0A9CJ74"/>